<evidence type="ECO:0000259" key="11">
    <source>
        <dbReference type="Pfam" id="PF24575"/>
    </source>
</evidence>
<evidence type="ECO:0000259" key="10">
    <source>
        <dbReference type="Pfam" id="PF04575"/>
    </source>
</evidence>
<dbReference type="EMBL" id="CP063120">
    <property type="protein sequence ID" value="QOR17703.1"/>
    <property type="molecule type" value="Genomic_DNA"/>
</dbReference>
<sequence>MKKSTLLLTLASIALPTYAQTSPAPVQERDPLQNEASMPNINQKNLKEDLLRKQRLSEQSTMAQENQGNSVARFTGKQLAENPALLERLFLEALVNPNKAVLPVYIQIYESVPNADRSLIDWAKAILEREEDLNKSVASYRKLISDFPENNFIRYQLAETLFYNQEYEAAKTQFERLRASTQNAQDVAVFDKFIEVIDSKENWNFSFSTTFLNDKNLANSAKQGTKMAVGSGEVTYNTPRQTGKGLGLSIGADKRWSLSNGKYIAFDSSMSSRYYWDNKKYNDVIGHVGLGYGYSDARFNVQVTPYINKRWYGGGLNGGDSLKQYTDTYGASLSAGYWLNQNFKYSALYNFGYERYRKEIDKRNYNGAVHSLTNSLMFIPSSTQFWSISLDLTKKYAADRSNAYNRIGTRLTWGQEWPLGITTSTTLGYAKRHYLEQSFVGIKQRNNEYSASVSLWHKQFHYAGFTPKVTWSYSKTKSNMAIYSYDKNQVFIEVGKSF</sequence>
<evidence type="ECO:0000256" key="8">
    <source>
        <dbReference type="SAM" id="MobiDB-lite"/>
    </source>
</evidence>
<evidence type="ECO:0000313" key="12">
    <source>
        <dbReference type="EMBL" id="QOR17703.1"/>
    </source>
</evidence>
<name>A0A7M1NXP3_HAEPA</name>
<dbReference type="Pfam" id="PF04575">
    <property type="entry name" value="SlipAM"/>
    <property type="match status" value="1"/>
</dbReference>
<evidence type="ECO:0000256" key="5">
    <source>
        <dbReference type="ARBA" id="ARBA00023136"/>
    </source>
</evidence>
<evidence type="ECO:0000256" key="9">
    <source>
        <dbReference type="SAM" id="SignalP"/>
    </source>
</evidence>
<dbReference type="SUPFAM" id="SSF48452">
    <property type="entry name" value="TPR-like"/>
    <property type="match status" value="1"/>
</dbReference>
<dbReference type="Gene3D" id="1.25.40.10">
    <property type="entry name" value="Tetratricopeptide repeat domain"/>
    <property type="match status" value="1"/>
</dbReference>
<keyword evidence="5" id="KW-0472">Membrane</keyword>
<evidence type="ECO:0000256" key="6">
    <source>
        <dbReference type="ARBA" id="ARBA00023237"/>
    </source>
</evidence>
<organism evidence="12 13">
    <name type="scientific">Haemophilus parainfluenzae</name>
    <dbReference type="NCBI Taxonomy" id="729"/>
    <lineage>
        <taxon>Bacteria</taxon>
        <taxon>Pseudomonadati</taxon>
        <taxon>Pseudomonadota</taxon>
        <taxon>Gammaproteobacteria</taxon>
        <taxon>Pasteurellales</taxon>
        <taxon>Pasteurellaceae</taxon>
        <taxon>Haemophilus</taxon>
    </lineage>
</organism>
<evidence type="ECO:0000256" key="4">
    <source>
        <dbReference type="ARBA" id="ARBA00022729"/>
    </source>
</evidence>
<feature type="domain" description="Surface lipoprotein assembly modifier N-terminal TPR repeats region" evidence="11">
    <location>
        <begin position="73"/>
        <end position="174"/>
    </location>
</feature>
<gene>
    <name evidence="12" type="ORF">INP94_02125</name>
</gene>
<evidence type="ECO:0000256" key="7">
    <source>
        <dbReference type="ARBA" id="ARBA00023609"/>
    </source>
</evidence>
<dbReference type="Proteomes" id="UP000595009">
    <property type="component" value="Chromosome"/>
</dbReference>
<dbReference type="GO" id="GO:0009279">
    <property type="term" value="C:cell outer membrane"/>
    <property type="evidence" value="ECO:0007669"/>
    <property type="project" value="UniProtKB-SubCell"/>
</dbReference>
<evidence type="ECO:0000256" key="3">
    <source>
        <dbReference type="ARBA" id="ARBA00022692"/>
    </source>
</evidence>
<feature type="domain" description="Surface lipoprotein assembly modifier C-terminal" evidence="10">
    <location>
        <begin position="203"/>
        <end position="498"/>
    </location>
</feature>
<evidence type="ECO:0000256" key="2">
    <source>
        <dbReference type="ARBA" id="ARBA00022452"/>
    </source>
</evidence>
<dbReference type="InterPro" id="IPR011990">
    <property type="entry name" value="TPR-like_helical_dom_sf"/>
</dbReference>
<dbReference type="InterPro" id="IPR007655">
    <property type="entry name" value="Slam_C"/>
</dbReference>
<comment type="similarity">
    <text evidence="7">Belongs to the Slam family.</text>
</comment>
<feature type="region of interest" description="Disordered" evidence="8">
    <location>
        <begin position="20"/>
        <end position="44"/>
    </location>
</feature>
<proteinExistence type="inferred from homology"/>
<comment type="subcellular location">
    <subcellularLocation>
        <location evidence="1">Cell outer membrane</location>
        <topology evidence="1">Multi-pass membrane protein</topology>
    </subcellularLocation>
</comment>
<accession>A0A7M1NXP3</accession>
<feature type="signal peptide" evidence="9">
    <location>
        <begin position="1"/>
        <end position="19"/>
    </location>
</feature>
<keyword evidence="2" id="KW-1134">Transmembrane beta strand</keyword>
<keyword evidence="4 9" id="KW-0732">Signal</keyword>
<feature type="chain" id="PRO_5029840111" evidence="9">
    <location>
        <begin position="20"/>
        <end position="498"/>
    </location>
</feature>
<dbReference type="RefSeq" id="WP_197543879.1">
    <property type="nucleotide sequence ID" value="NZ_CP063120.1"/>
</dbReference>
<dbReference type="Pfam" id="PF24575">
    <property type="entry name" value="TPR_Slam"/>
    <property type="match status" value="1"/>
</dbReference>
<reference evidence="12 13" key="1">
    <citation type="submission" date="2020-10" db="EMBL/GenBank/DDBJ databases">
        <title>Genomic diversity and antimicrobial resistance of Haemophilus colonising the airways of young children with cystic fibrosis.</title>
        <authorList>
            <person name="Watts S.C."/>
            <person name="Judd L.M."/>
            <person name="Carzino R."/>
            <person name="Ranganathan S."/>
            <person name="Holt K.E."/>
        </authorList>
    </citation>
    <scope>NUCLEOTIDE SEQUENCE [LARGE SCALE GENOMIC DNA]</scope>
    <source>
        <strain evidence="12 13">M1C137_2</strain>
    </source>
</reference>
<protein>
    <submittedName>
        <fullName evidence="12">DUF560 domain-containing protein</fullName>
    </submittedName>
</protein>
<dbReference type="AlphaFoldDB" id="A0A7M1NXP3"/>
<feature type="compositionally biased region" description="Polar residues" evidence="8">
    <location>
        <begin position="34"/>
        <end position="44"/>
    </location>
</feature>
<keyword evidence="3" id="KW-0812">Transmembrane</keyword>
<keyword evidence="6" id="KW-0998">Cell outer membrane</keyword>
<evidence type="ECO:0000313" key="13">
    <source>
        <dbReference type="Proteomes" id="UP000595009"/>
    </source>
</evidence>
<dbReference type="InterPro" id="IPR057556">
    <property type="entry name" value="TPR_Slam"/>
</dbReference>
<evidence type="ECO:0000256" key="1">
    <source>
        <dbReference type="ARBA" id="ARBA00004571"/>
    </source>
</evidence>